<dbReference type="GO" id="GO:0008967">
    <property type="term" value="F:phosphoglycolate phosphatase activity"/>
    <property type="evidence" value="ECO:0007669"/>
    <property type="project" value="TreeGrafter"/>
</dbReference>
<dbReference type="EMBL" id="CADCWO010000184">
    <property type="protein sequence ID" value="CAA9583670.1"/>
    <property type="molecule type" value="Genomic_DNA"/>
</dbReference>
<sequence>MTSKVPKTLALDFDGVLCDGLLEYFQTTWRTYRQVWAPTNPTPPDDLAPVFYRLRPVIETGWEMPVLLRAILKGFSEVEILVGWSSICSQIVSAENLNPQDLATRVDSIRDQWIADDLNGWLKIHRFYPGVEGRLKGWITSGLEVFIVTTKEGRFVQQLLQQQGIQLPSEQIFGKECQQPKYKTLRSLTATPIWFVEDRLSALQTVASQADLEEVRLFLADWGYNTPAEQAVARQDRRIQLLPLSQFIQDFAAWPDPKSPEGHSLPD</sequence>
<accession>A0A6J4VML3</accession>
<keyword evidence="1" id="KW-0378">Hydrolase</keyword>
<dbReference type="GO" id="GO:0005829">
    <property type="term" value="C:cytosol"/>
    <property type="evidence" value="ECO:0007669"/>
    <property type="project" value="TreeGrafter"/>
</dbReference>
<dbReference type="InterPro" id="IPR036412">
    <property type="entry name" value="HAD-like_sf"/>
</dbReference>
<gene>
    <name evidence="1" type="ORF">AVDCRST_MAG81-3415</name>
</gene>
<dbReference type="AlphaFoldDB" id="A0A6J4VML3"/>
<proteinExistence type="predicted"/>
<dbReference type="Gene3D" id="3.40.50.1000">
    <property type="entry name" value="HAD superfamily/HAD-like"/>
    <property type="match status" value="1"/>
</dbReference>
<reference evidence="1" key="1">
    <citation type="submission" date="2020-02" db="EMBL/GenBank/DDBJ databases">
        <authorList>
            <person name="Meier V. D."/>
        </authorList>
    </citation>
    <scope>NUCLEOTIDE SEQUENCE</scope>
    <source>
        <strain evidence="1">AVDCRST_MAG81</strain>
    </source>
</reference>
<dbReference type="InterPro" id="IPR050155">
    <property type="entry name" value="HAD-like_hydrolase_sf"/>
</dbReference>
<protein>
    <submittedName>
        <fullName evidence="1">HAD superfamily hydrolase</fullName>
    </submittedName>
</protein>
<dbReference type="GO" id="GO:0006281">
    <property type="term" value="P:DNA repair"/>
    <property type="evidence" value="ECO:0007669"/>
    <property type="project" value="TreeGrafter"/>
</dbReference>
<dbReference type="SUPFAM" id="SSF56784">
    <property type="entry name" value="HAD-like"/>
    <property type="match status" value="1"/>
</dbReference>
<evidence type="ECO:0000313" key="1">
    <source>
        <dbReference type="EMBL" id="CAA9583670.1"/>
    </source>
</evidence>
<organism evidence="1">
    <name type="scientific">uncultured Synechococcales cyanobacterium</name>
    <dbReference type="NCBI Taxonomy" id="1936017"/>
    <lineage>
        <taxon>Bacteria</taxon>
        <taxon>Bacillati</taxon>
        <taxon>Cyanobacteriota</taxon>
        <taxon>Cyanophyceae</taxon>
        <taxon>Synechococcales</taxon>
        <taxon>environmental samples</taxon>
    </lineage>
</organism>
<dbReference type="PANTHER" id="PTHR43434">
    <property type="entry name" value="PHOSPHOGLYCOLATE PHOSPHATASE"/>
    <property type="match status" value="1"/>
</dbReference>
<name>A0A6J4VML3_9CYAN</name>
<dbReference type="PANTHER" id="PTHR43434:SF21">
    <property type="entry name" value="SLL0295 PROTEIN"/>
    <property type="match status" value="1"/>
</dbReference>
<dbReference type="InterPro" id="IPR023214">
    <property type="entry name" value="HAD_sf"/>
</dbReference>